<dbReference type="AlphaFoldDB" id="A0A316I8F8"/>
<evidence type="ECO:0008006" key="3">
    <source>
        <dbReference type="Google" id="ProtNLM"/>
    </source>
</evidence>
<dbReference type="OrthoDB" id="5295974at2"/>
<protein>
    <recommendedName>
        <fullName evidence="3">Phosphoglycerate mutase</fullName>
    </recommendedName>
</protein>
<gene>
    <name evidence="1" type="ORF">C7456_104119</name>
</gene>
<organism evidence="1 2">
    <name type="scientific">Fulvimonas soli</name>
    <dbReference type="NCBI Taxonomy" id="155197"/>
    <lineage>
        <taxon>Bacteria</taxon>
        <taxon>Pseudomonadati</taxon>
        <taxon>Pseudomonadota</taxon>
        <taxon>Gammaproteobacteria</taxon>
        <taxon>Lysobacterales</taxon>
        <taxon>Rhodanobacteraceae</taxon>
        <taxon>Fulvimonas</taxon>
    </lineage>
</organism>
<evidence type="ECO:0000313" key="2">
    <source>
        <dbReference type="Proteomes" id="UP000245812"/>
    </source>
</evidence>
<reference evidence="1 2" key="1">
    <citation type="submission" date="2018-05" db="EMBL/GenBank/DDBJ databases">
        <title>Genomic Encyclopedia of Type Strains, Phase IV (KMG-IV): sequencing the most valuable type-strain genomes for metagenomic binning, comparative biology and taxonomic classification.</title>
        <authorList>
            <person name="Goeker M."/>
        </authorList>
    </citation>
    <scope>NUCLEOTIDE SEQUENCE [LARGE SCALE GENOMIC DNA]</scope>
    <source>
        <strain evidence="1 2">DSM 14263</strain>
    </source>
</reference>
<proteinExistence type="predicted"/>
<comment type="caution">
    <text evidence="1">The sequence shown here is derived from an EMBL/GenBank/DDBJ whole genome shotgun (WGS) entry which is preliminary data.</text>
</comment>
<dbReference type="EMBL" id="QGHC01000004">
    <property type="protein sequence ID" value="PWK89768.1"/>
    <property type="molecule type" value="Genomic_DNA"/>
</dbReference>
<accession>A0A316I8F8</accession>
<dbReference type="Proteomes" id="UP000245812">
    <property type="component" value="Unassembled WGS sequence"/>
</dbReference>
<sequence>MAAPSPARALELWLPDLRRFDRASPLRRLLARADREADGPAGYLGGLDGYFDAGARPLPAAALTRELLAGDAGAAPWLAADPAWIEPDINGARLLACGRLGLDAAEAEALAETLRPLFAEHGMRLETTTPDRWHLRVPEDVPLPDFPSPEQALGENLLGHLPQGPQGRRWRVLLNEAQVLLHQHPLNAGRRRRGQPPVNSLWPWGGGRLPATVESTLAGVCGDDPLLLALAARAGLPHRRREPARLADLPAGWLADLQDLPVDDIEQAWRPAIEAAARRRALRLAFASGERWRWRPWHRLRAWRGARA</sequence>
<dbReference type="RefSeq" id="WP_109722890.1">
    <property type="nucleotide sequence ID" value="NZ_MSZV01000007.1"/>
</dbReference>
<name>A0A316I8F8_9GAMM</name>
<evidence type="ECO:0000313" key="1">
    <source>
        <dbReference type="EMBL" id="PWK89768.1"/>
    </source>
</evidence>
<keyword evidence="2" id="KW-1185">Reference proteome</keyword>